<dbReference type="InterPro" id="IPR029472">
    <property type="entry name" value="Copia-like_N"/>
</dbReference>
<dbReference type="Pfam" id="PF14244">
    <property type="entry name" value="Retrotran_gag_3"/>
    <property type="match status" value="1"/>
</dbReference>
<gene>
    <name evidence="3" type="ORF">VITISV_008517</name>
</gene>
<dbReference type="SUPFAM" id="SSF56672">
    <property type="entry name" value="DNA/RNA polymerases"/>
    <property type="match status" value="1"/>
</dbReference>
<feature type="region of interest" description="Disordered" evidence="1">
    <location>
        <begin position="262"/>
        <end position="289"/>
    </location>
</feature>
<dbReference type="CDD" id="cd09272">
    <property type="entry name" value="RNase_HI_RT_Ty1"/>
    <property type="match status" value="1"/>
</dbReference>
<dbReference type="PANTHER" id="PTHR11439">
    <property type="entry name" value="GAG-POL-RELATED RETROTRANSPOSON"/>
    <property type="match status" value="1"/>
</dbReference>
<dbReference type="InterPro" id="IPR043502">
    <property type="entry name" value="DNA/RNA_pol_sf"/>
</dbReference>
<dbReference type="PANTHER" id="PTHR11439:SF440">
    <property type="entry name" value="INTEGRASE CATALYTIC DOMAIN-CONTAINING PROTEIN"/>
    <property type="match status" value="1"/>
</dbReference>
<proteinExistence type="predicted"/>
<dbReference type="AlphaFoldDB" id="A5C4A6"/>
<reference evidence="3" key="1">
    <citation type="journal article" date="2007" name="PLoS ONE">
        <title>The first genome sequence of an elite grapevine cultivar (Pinot noir Vitis vinifera L.): coping with a highly heterozygous genome.</title>
        <authorList>
            <person name="Velasco R."/>
            <person name="Zharkikh A."/>
            <person name="Troggio M."/>
            <person name="Cartwright D.A."/>
            <person name="Cestaro A."/>
            <person name="Pruss D."/>
            <person name="Pindo M."/>
            <person name="FitzGerald L.M."/>
            <person name="Vezzulli S."/>
            <person name="Reid J."/>
            <person name="Malacarne G."/>
            <person name="Iliev D."/>
            <person name="Coppola G."/>
            <person name="Wardell B."/>
            <person name="Micheletti D."/>
            <person name="Macalma T."/>
            <person name="Facci M."/>
            <person name="Mitchell J.T."/>
            <person name="Perazzolli M."/>
            <person name="Eldredge G."/>
            <person name="Gatto P."/>
            <person name="Oyzerski R."/>
            <person name="Moretto M."/>
            <person name="Gutin N."/>
            <person name="Stefanini M."/>
            <person name="Chen Y."/>
            <person name="Segala C."/>
            <person name="Davenport C."/>
            <person name="Dematte L."/>
            <person name="Mraz A."/>
            <person name="Battilana J."/>
            <person name="Stormo K."/>
            <person name="Costa F."/>
            <person name="Tao Q."/>
            <person name="Si-Ammour A."/>
            <person name="Harkins T."/>
            <person name="Lackey A."/>
            <person name="Perbost C."/>
            <person name="Taillon B."/>
            <person name="Stella A."/>
            <person name="Solovyev V."/>
            <person name="Fawcett J.A."/>
            <person name="Sterck L."/>
            <person name="Vandepoele K."/>
            <person name="Grando S.M."/>
            <person name="Toppo S."/>
            <person name="Moser C."/>
            <person name="Lanchbury J."/>
            <person name="Bogden R."/>
            <person name="Skolnick M."/>
            <person name="Sgaramella V."/>
            <person name="Bhatnagar S.K."/>
            <person name="Fontana P."/>
            <person name="Gutin A."/>
            <person name="Van de Peer Y."/>
            <person name="Salamini F."/>
            <person name="Viola R."/>
        </authorList>
    </citation>
    <scope>NUCLEOTIDE SEQUENCE</scope>
</reference>
<sequence>MVKYGMVTDRQESSSENSVLPITGHKLDDQNYLQWSKSVMMFVHGKGKDDYLTGVVTAPPPEDPKFKTWKSENSMDMSWLVNYMANEIGEDFMFYEMTKEIWDATKETYSDKENTSRGELIITQYFNALNRCWQHLYLFDENKLGCPDCLRKLLRRRVFKFLFGLNKNLDEVRGRILGTKPLPSIQEACFEVRREESRQKVMQGKTSSTSSESSALAAHDSNQSAYDNKQKKNGRPWCNHCHKPGHTKDRCWQIYGKPADWKPHSLSREGQGLAASLGEKKEQQTSDNSTFFSKEQVEILQKLITQATFSQSTPTGVASVAHRGRFSIALNSQKEKNNHWRIDSGASDHMTIRIADGTMSKVVGIGSIVITEDLALKSVLLIPNLTDNLLSIINLNWTLQQLDVKNVFLNGDLEDEVYMEIPPGFEDKANVGNHTNEMDKLKEVLANEFKIKDLRPFKYFLGMQVACSKKDLLKETRMLECKPSNTPMESNYKARLMTNSPPIDKGSVVSQYMTNPNEEHLEVVYRILRYLKMTPGKGLYFRKGTNKGIEVYSDADWARSVQDKRSTTGYCTYVWGNLVTWNNKKQSIVARSSAEPKFRALAQGTCEGRWLKRLLEELRIEADEVRVFFCDNLATISIAKNSVHHDKIKHVEIDRHFIKEKIEEGMLNLIYTPTRLQVVDIFTKAPVFPRVKFEELISKMERIDIYSLA</sequence>
<evidence type="ECO:0000256" key="1">
    <source>
        <dbReference type="SAM" id="MobiDB-lite"/>
    </source>
</evidence>
<feature type="region of interest" description="Disordered" evidence="1">
    <location>
        <begin position="1"/>
        <end position="21"/>
    </location>
</feature>
<evidence type="ECO:0000259" key="2">
    <source>
        <dbReference type="Pfam" id="PF14244"/>
    </source>
</evidence>
<protein>
    <recommendedName>
        <fullName evidence="2">Retrotransposon Copia-like N-terminal domain-containing protein</fullName>
    </recommendedName>
</protein>
<organism evidence="3">
    <name type="scientific">Vitis vinifera</name>
    <name type="common">Grape</name>
    <dbReference type="NCBI Taxonomy" id="29760"/>
    <lineage>
        <taxon>Eukaryota</taxon>
        <taxon>Viridiplantae</taxon>
        <taxon>Streptophyta</taxon>
        <taxon>Embryophyta</taxon>
        <taxon>Tracheophyta</taxon>
        <taxon>Spermatophyta</taxon>
        <taxon>Magnoliopsida</taxon>
        <taxon>eudicotyledons</taxon>
        <taxon>Gunneridae</taxon>
        <taxon>Pentapetalae</taxon>
        <taxon>rosids</taxon>
        <taxon>Vitales</taxon>
        <taxon>Vitaceae</taxon>
        <taxon>Viteae</taxon>
        <taxon>Vitis</taxon>
    </lineage>
</organism>
<feature type="domain" description="Retrotransposon Copia-like N-terminal" evidence="2">
    <location>
        <begin position="14"/>
        <end position="60"/>
    </location>
</feature>
<feature type="region of interest" description="Disordered" evidence="1">
    <location>
        <begin position="196"/>
        <end position="235"/>
    </location>
</feature>
<dbReference type="EMBL" id="AM481862">
    <property type="protein sequence ID" value="CAN77571.1"/>
    <property type="molecule type" value="Genomic_DNA"/>
</dbReference>
<evidence type="ECO:0000313" key="3">
    <source>
        <dbReference type="EMBL" id="CAN77571.1"/>
    </source>
</evidence>
<accession>A5C4A6</accession>
<name>A5C4A6_VITVI</name>